<feature type="transmembrane region" description="Helical" evidence="1">
    <location>
        <begin position="6"/>
        <end position="22"/>
    </location>
</feature>
<evidence type="ECO:0000256" key="1">
    <source>
        <dbReference type="SAM" id="Phobius"/>
    </source>
</evidence>
<reference evidence="2 3" key="1">
    <citation type="journal article" date="2014" name="Genome Biol. Evol.">
        <title>The genome of the myxosporean Thelohanellus kitauei shows adaptations to nutrient acquisition within its fish host.</title>
        <authorList>
            <person name="Yang Y."/>
            <person name="Xiong J."/>
            <person name="Zhou Z."/>
            <person name="Huo F."/>
            <person name="Miao W."/>
            <person name="Ran C."/>
            <person name="Liu Y."/>
            <person name="Zhang J."/>
            <person name="Feng J."/>
            <person name="Wang M."/>
            <person name="Wang M."/>
            <person name="Wang L."/>
            <person name="Yao B."/>
        </authorList>
    </citation>
    <scope>NUCLEOTIDE SEQUENCE [LARGE SCALE GENOMIC DNA]</scope>
    <source>
        <strain evidence="2">Wuqing</strain>
    </source>
</reference>
<evidence type="ECO:0000313" key="2">
    <source>
        <dbReference type="EMBL" id="KII62710.1"/>
    </source>
</evidence>
<dbReference type="EMBL" id="JWZT01004884">
    <property type="protein sequence ID" value="KII62710.1"/>
    <property type="molecule type" value="Genomic_DNA"/>
</dbReference>
<evidence type="ECO:0008006" key="4">
    <source>
        <dbReference type="Google" id="ProtNLM"/>
    </source>
</evidence>
<feature type="transmembrane region" description="Helical" evidence="1">
    <location>
        <begin position="76"/>
        <end position="94"/>
    </location>
</feature>
<keyword evidence="3" id="KW-1185">Reference proteome</keyword>
<dbReference type="AlphaFoldDB" id="A0A0C2M6Q6"/>
<organism evidence="2 3">
    <name type="scientific">Thelohanellus kitauei</name>
    <name type="common">Myxosporean</name>
    <dbReference type="NCBI Taxonomy" id="669202"/>
    <lineage>
        <taxon>Eukaryota</taxon>
        <taxon>Metazoa</taxon>
        <taxon>Cnidaria</taxon>
        <taxon>Myxozoa</taxon>
        <taxon>Myxosporea</taxon>
        <taxon>Bivalvulida</taxon>
        <taxon>Platysporina</taxon>
        <taxon>Myxobolidae</taxon>
        <taxon>Thelohanellus</taxon>
    </lineage>
</organism>
<accession>A0A0C2M6Q6</accession>
<feature type="transmembrane region" description="Helical" evidence="1">
    <location>
        <begin position="34"/>
        <end position="56"/>
    </location>
</feature>
<comment type="caution">
    <text evidence="2">The sequence shown here is derived from an EMBL/GenBank/DDBJ whole genome shotgun (WGS) entry which is preliminary data.</text>
</comment>
<keyword evidence="1" id="KW-1133">Transmembrane helix</keyword>
<gene>
    <name evidence="2" type="ORF">RF11_13749</name>
</gene>
<dbReference type="Proteomes" id="UP000031668">
    <property type="component" value="Unassembled WGS sequence"/>
</dbReference>
<keyword evidence="1" id="KW-0472">Membrane</keyword>
<proteinExistence type="predicted"/>
<sequence>MTIYVLYFWILLGATHYLWKKYPNAKSVKRCFVIRVIINIISTTLLIFQIGGSNYYKMDNEERLENYTAFVLATSYSEWLIVLTIQTNIFLCIFDANIPKTTAPQVTNLKRQ</sequence>
<name>A0A0C2M6Q6_THEKT</name>
<protein>
    <recommendedName>
        <fullName evidence="4">Intimal thickness related receptor IRP domain-containing protein</fullName>
    </recommendedName>
</protein>
<keyword evidence="1" id="KW-0812">Transmembrane</keyword>
<evidence type="ECO:0000313" key="3">
    <source>
        <dbReference type="Proteomes" id="UP000031668"/>
    </source>
</evidence>